<dbReference type="Gene3D" id="3.10.310.30">
    <property type="match status" value="1"/>
</dbReference>
<evidence type="ECO:0000313" key="9">
    <source>
        <dbReference type="EMBL" id="NKZ39272.1"/>
    </source>
</evidence>
<dbReference type="SUPFAM" id="SSF64182">
    <property type="entry name" value="DHH phosphoesterases"/>
    <property type="match status" value="1"/>
</dbReference>
<evidence type="ECO:0000259" key="6">
    <source>
        <dbReference type="Pfam" id="PF01368"/>
    </source>
</evidence>
<evidence type="ECO:0000256" key="5">
    <source>
        <dbReference type="ARBA" id="ARBA00022839"/>
    </source>
</evidence>
<dbReference type="InterPro" id="IPR038763">
    <property type="entry name" value="DHH_sf"/>
</dbReference>
<protein>
    <recommendedName>
        <fullName evidence="2">Single-stranded-DNA-specific exonuclease RecJ</fullName>
    </recommendedName>
</protein>
<reference evidence="9 10" key="1">
    <citation type="journal article" date="2017" name="Int. J. Syst. Evol. Microbiol.">
        <title>Oleiagrimonas citrea sp. nov., a marine bacterium isolated from tidal flat sediment and emended description of the genus Oleiagrimonas Fang et al. 2015 and Oleiagrimonas soli.</title>
        <authorList>
            <person name="Yang S.H."/>
            <person name="Seo H.S."/>
            <person name="Seong C.N."/>
            <person name="Kwon K.K."/>
        </authorList>
    </citation>
    <scope>NUCLEOTIDE SEQUENCE [LARGE SCALE GENOMIC DNA]</scope>
    <source>
        <strain evidence="9 10">MEBiC09124</strain>
    </source>
</reference>
<keyword evidence="10" id="KW-1185">Reference proteome</keyword>
<gene>
    <name evidence="9" type="primary">recJ</name>
    <name evidence="9" type="ORF">HF690_09965</name>
</gene>
<dbReference type="InterPro" id="IPR051673">
    <property type="entry name" value="SSDNA_exonuclease_RecJ"/>
</dbReference>
<dbReference type="Gene3D" id="3.90.1640.30">
    <property type="match status" value="1"/>
</dbReference>
<dbReference type="NCBIfam" id="TIGR00644">
    <property type="entry name" value="recJ"/>
    <property type="match status" value="1"/>
</dbReference>
<dbReference type="GO" id="GO:0006310">
    <property type="term" value="P:DNA recombination"/>
    <property type="evidence" value="ECO:0007669"/>
    <property type="project" value="InterPro"/>
</dbReference>
<dbReference type="Pfam" id="PF01368">
    <property type="entry name" value="DHH"/>
    <property type="match status" value="1"/>
</dbReference>
<dbReference type="Proteomes" id="UP000541636">
    <property type="component" value="Unassembled WGS sequence"/>
</dbReference>
<feature type="domain" description="DHHA1" evidence="7">
    <location>
        <begin position="352"/>
        <end position="450"/>
    </location>
</feature>
<dbReference type="Pfam" id="PF17768">
    <property type="entry name" value="RecJ_OB"/>
    <property type="match status" value="1"/>
</dbReference>
<dbReference type="InterPro" id="IPR001667">
    <property type="entry name" value="DDH_dom"/>
</dbReference>
<keyword evidence="5 9" id="KW-0269">Exonuclease</keyword>
<sequence length="572" mass="61539">MRRTTLRQRHCPDLRIDWPDTLHPVLRRVYLARGVASAEQIDHALTALTPPQALGGLDAAVDVLAQAIAEGQRIVIAGDYDCDGATGMAVAVRGLRMLGATRVGFVVPNRFEHGYGLSPALVGSLGERPDVLVTVDNGIASVAGVAAARERGIRVVVTDHHLPGPQLPEADAIVNPNLPGDAFPSKALAGVGVMFYLLLALRARLEREGRFAAGARPNLAALLDLVALGTVADVVPLDRNNRVLVENGLRRIRAGRGCAGIQALVEASGRSIATLTASDMGFSVGPRLNAAGRLEDMTLGVECLLTDDAARARELAELLSSINAERRQLQAGMVAEAERMVERTDVPDATGVALYDEGWHPGVVGLVASRLKERLHRPVVAFAPSDVGSDTLRGSARSIPGFHVRDALAEVDARHPDLMGPFGGHAMAAGLSLAADRFDAFAQAFDDVVRDRMQPEWLESVLWTDGELGAGEMNLELARVLRLAGPWGQAFPEPLFENTFECLRRRPMGSTGAHARFHLRDPRDGSMIDAVMFNIDPELPDVPNLRAAYSLVVNDWQGRETPRLLLRHIEPA</sequence>
<keyword evidence="4" id="KW-0378">Hydrolase</keyword>
<dbReference type="RefSeq" id="WP_168609306.1">
    <property type="nucleotide sequence ID" value="NZ_JAAZQD010000003.1"/>
</dbReference>
<dbReference type="EMBL" id="JAAZQD010000003">
    <property type="protein sequence ID" value="NKZ39272.1"/>
    <property type="molecule type" value="Genomic_DNA"/>
</dbReference>
<comment type="similarity">
    <text evidence="1">Belongs to the RecJ family.</text>
</comment>
<evidence type="ECO:0000256" key="3">
    <source>
        <dbReference type="ARBA" id="ARBA00022722"/>
    </source>
</evidence>
<name>A0A846ZN90_9GAMM</name>
<dbReference type="FunFam" id="3.90.1640.30:FF:000001">
    <property type="entry name" value="Single-stranded-DNA-specific exonuclease RecJ"/>
    <property type="match status" value="1"/>
</dbReference>
<evidence type="ECO:0000259" key="7">
    <source>
        <dbReference type="Pfam" id="PF02272"/>
    </source>
</evidence>
<dbReference type="PANTHER" id="PTHR30255:SF2">
    <property type="entry name" value="SINGLE-STRANDED-DNA-SPECIFIC EXONUCLEASE RECJ"/>
    <property type="match status" value="1"/>
</dbReference>
<evidence type="ECO:0000313" key="10">
    <source>
        <dbReference type="Proteomes" id="UP000541636"/>
    </source>
</evidence>
<proteinExistence type="inferred from homology"/>
<comment type="caution">
    <text evidence="9">The sequence shown here is derived from an EMBL/GenBank/DDBJ whole genome shotgun (WGS) entry which is preliminary data.</text>
</comment>
<dbReference type="InterPro" id="IPR041122">
    <property type="entry name" value="RecJ_OB"/>
</dbReference>
<dbReference type="GO" id="GO:0006281">
    <property type="term" value="P:DNA repair"/>
    <property type="evidence" value="ECO:0007669"/>
    <property type="project" value="InterPro"/>
</dbReference>
<evidence type="ECO:0000256" key="4">
    <source>
        <dbReference type="ARBA" id="ARBA00022801"/>
    </source>
</evidence>
<dbReference type="Pfam" id="PF02272">
    <property type="entry name" value="DHHA1"/>
    <property type="match status" value="1"/>
</dbReference>
<dbReference type="GO" id="GO:0003676">
    <property type="term" value="F:nucleic acid binding"/>
    <property type="evidence" value="ECO:0007669"/>
    <property type="project" value="InterPro"/>
</dbReference>
<evidence type="ECO:0000256" key="2">
    <source>
        <dbReference type="ARBA" id="ARBA00019841"/>
    </source>
</evidence>
<accession>A0A846ZN90</accession>
<dbReference type="PANTHER" id="PTHR30255">
    <property type="entry name" value="SINGLE-STRANDED-DNA-SPECIFIC EXONUCLEASE RECJ"/>
    <property type="match status" value="1"/>
</dbReference>
<evidence type="ECO:0000259" key="8">
    <source>
        <dbReference type="Pfam" id="PF17768"/>
    </source>
</evidence>
<keyword evidence="3" id="KW-0540">Nuclease</keyword>
<feature type="domain" description="RecJ OB" evidence="8">
    <location>
        <begin position="464"/>
        <end position="568"/>
    </location>
</feature>
<dbReference type="InterPro" id="IPR004610">
    <property type="entry name" value="RecJ"/>
</dbReference>
<dbReference type="InterPro" id="IPR003156">
    <property type="entry name" value="DHHA1_dom"/>
</dbReference>
<organism evidence="9 10">
    <name type="scientific">Oleiagrimonas citrea</name>
    <dbReference type="NCBI Taxonomy" id="1665687"/>
    <lineage>
        <taxon>Bacteria</taxon>
        <taxon>Pseudomonadati</taxon>
        <taxon>Pseudomonadota</taxon>
        <taxon>Gammaproteobacteria</taxon>
        <taxon>Lysobacterales</taxon>
        <taxon>Rhodanobacteraceae</taxon>
        <taxon>Oleiagrimonas</taxon>
    </lineage>
</organism>
<dbReference type="AlphaFoldDB" id="A0A846ZN90"/>
<dbReference type="GO" id="GO:0008409">
    <property type="term" value="F:5'-3' exonuclease activity"/>
    <property type="evidence" value="ECO:0007669"/>
    <property type="project" value="InterPro"/>
</dbReference>
<evidence type="ECO:0000256" key="1">
    <source>
        <dbReference type="ARBA" id="ARBA00005915"/>
    </source>
</evidence>
<feature type="domain" description="DDH" evidence="6">
    <location>
        <begin position="73"/>
        <end position="230"/>
    </location>
</feature>